<dbReference type="SUPFAM" id="SSF52833">
    <property type="entry name" value="Thioredoxin-like"/>
    <property type="match status" value="1"/>
</dbReference>
<feature type="domain" description="Fibronectin type-III" evidence="2">
    <location>
        <begin position="6"/>
        <end position="121"/>
    </location>
</feature>
<evidence type="ECO:0000259" key="2">
    <source>
        <dbReference type="PROSITE" id="PS50853"/>
    </source>
</evidence>
<dbReference type="InterPro" id="IPR036249">
    <property type="entry name" value="Thioredoxin-like_sf"/>
</dbReference>
<proteinExistence type="predicted"/>
<dbReference type="InterPro" id="IPR013783">
    <property type="entry name" value="Ig-like_fold"/>
</dbReference>
<evidence type="ECO:0000313" key="3">
    <source>
        <dbReference type="EMBL" id="EGD80581.1"/>
    </source>
</evidence>
<feature type="compositionally biased region" description="Low complexity" evidence="1">
    <location>
        <begin position="301"/>
        <end position="317"/>
    </location>
</feature>
<dbReference type="InParanoid" id="F2U107"/>
<protein>
    <recommendedName>
        <fullName evidence="2">Fibronectin type-III domain-containing protein</fullName>
    </recommendedName>
</protein>
<dbReference type="Gene3D" id="3.40.30.10">
    <property type="entry name" value="Glutaredoxin"/>
    <property type="match status" value="1"/>
</dbReference>
<keyword evidence="4" id="KW-1185">Reference proteome</keyword>
<dbReference type="GeneID" id="16077737"/>
<dbReference type="SUPFAM" id="SSF49265">
    <property type="entry name" value="Fibronectin type III"/>
    <property type="match status" value="1"/>
</dbReference>
<dbReference type="RefSeq" id="XP_004997142.1">
    <property type="nucleotide sequence ID" value="XM_004997085.1"/>
</dbReference>
<dbReference type="OrthoDB" id="423313at2759"/>
<dbReference type="SMART" id="SM00060">
    <property type="entry name" value="FN3"/>
    <property type="match status" value="2"/>
</dbReference>
<dbReference type="eggNOG" id="KOG3510">
    <property type="taxonomic scope" value="Eukaryota"/>
</dbReference>
<organism evidence="4">
    <name type="scientific">Salpingoeca rosetta (strain ATCC 50818 / BSB-021)</name>
    <dbReference type="NCBI Taxonomy" id="946362"/>
    <lineage>
        <taxon>Eukaryota</taxon>
        <taxon>Choanoflagellata</taxon>
        <taxon>Craspedida</taxon>
        <taxon>Salpingoecidae</taxon>
        <taxon>Salpingoeca</taxon>
    </lineage>
</organism>
<evidence type="ECO:0000313" key="4">
    <source>
        <dbReference type="Proteomes" id="UP000007799"/>
    </source>
</evidence>
<dbReference type="PROSITE" id="PS50853">
    <property type="entry name" value="FN3"/>
    <property type="match status" value="2"/>
</dbReference>
<dbReference type="CDD" id="cd00063">
    <property type="entry name" value="FN3"/>
    <property type="match status" value="2"/>
</dbReference>
<gene>
    <name evidence="3" type="ORF">PTSG_01173</name>
</gene>
<feature type="compositionally biased region" description="Polar residues" evidence="1">
    <location>
        <begin position="356"/>
        <end position="365"/>
    </location>
</feature>
<feature type="domain" description="Fibronectin type-III" evidence="2">
    <location>
        <begin position="125"/>
        <end position="217"/>
    </location>
</feature>
<feature type="region of interest" description="Disordered" evidence="1">
    <location>
        <begin position="230"/>
        <end position="320"/>
    </location>
</feature>
<dbReference type="KEGG" id="sre:PTSG_01173"/>
<evidence type="ECO:0000256" key="1">
    <source>
        <dbReference type="SAM" id="MobiDB-lite"/>
    </source>
</evidence>
<dbReference type="InterPro" id="IPR036116">
    <property type="entry name" value="FN3_sf"/>
</dbReference>
<dbReference type="InterPro" id="IPR042797">
    <property type="entry name" value="GRXCR1"/>
</dbReference>
<feature type="region of interest" description="Disordered" evidence="1">
    <location>
        <begin position="337"/>
        <end position="436"/>
    </location>
</feature>
<dbReference type="Pfam" id="PF00462">
    <property type="entry name" value="Glutaredoxin"/>
    <property type="match status" value="1"/>
</dbReference>
<dbReference type="InterPro" id="IPR003961">
    <property type="entry name" value="FN3_dom"/>
</dbReference>
<dbReference type="EMBL" id="GL832958">
    <property type="protein sequence ID" value="EGD80581.1"/>
    <property type="molecule type" value="Genomic_DNA"/>
</dbReference>
<dbReference type="Gene3D" id="2.60.40.10">
    <property type="entry name" value="Immunoglobulins"/>
    <property type="match status" value="2"/>
</dbReference>
<dbReference type="Pfam" id="PF00041">
    <property type="entry name" value="fn3"/>
    <property type="match status" value="1"/>
</dbReference>
<dbReference type="PANTHER" id="PTHR46990">
    <property type="entry name" value="GLUTAREDOXIN DOMAIN-CONTAINING CYSTEINE-RICH PROTEIN 1"/>
    <property type="match status" value="1"/>
</dbReference>
<accession>F2U107</accession>
<dbReference type="PANTHER" id="PTHR46990:SF1">
    <property type="entry name" value="GLUTAREDOXIN DOMAIN-CONTAINING CYSTEINE-RICH PROTEIN 1"/>
    <property type="match status" value="1"/>
</dbReference>
<dbReference type="STRING" id="946362.F2U107"/>
<dbReference type="Proteomes" id="UP000007799">
    <property type="component" value="Unassembled WGS sequence"/>
</dbReference>
<sequence>MASLPVATNVQARATSSKSIIVTWSVPKVADIVGGSTHGARNAGAFKFSFRVLRRRKGLAAFVVAHQQDDTYDSHEITGLRPNCEYEIAVQTFSTGQHRVAAAKAGVLPTTEPVPCRTLEDVPTAPRSLHATHVTTDTITVAWKPPGRLNGTLRGYRLFFDQAKEEEFNVVELTPGSTSYTARHLYPITPYRFQILAFTSAGEGPCTHILTQRTRDSALNRFKLQGGDDWVQGETVVDDDDDDAGSDVDDDSDNDAKVGAVVRRNQANDPSATRAPAKPVRRGFCVVAPTSRPTPNKAPASSSNGRQMQSSSSSSSRPVMRRLNEDDWRAMFFSKDQGQRATSHVDVRQPAPPQLQARSASSADVTRTRTRRPLSLIPPVRGQQPSPSVSVPSAQSRTNTTPKRRVHPQAEAFSSPSSSPSPSNHKHSPTEELAGLRTVSRGAVTNERQPTTADQDVAVAEGVGGEDQLIMVRKRNKARTIRGKKHGVRKTLQQLKSTYDLLSSTELSRLFDEESKTKRVVLYVTNTTAIRDTFQACEEIKALFYNLRVRVDLRNIAMDKQARSELERRLPGAVVPQAFLEGRHLGDAKALKEMNETGALRRRLADCEERPLTDCTTCGGQGYILCTWCQGSKRSLLHGFGESTKEEWLKCSVCNENALQRCPDC</sequence>
<feature type="compositionally biased region" description="Low complexity" evidence="1">
    <location>
        <begin position="414"/>
        <end position="423"/>
    </location>
</feature>
<dbReference type="PROSITE" id="PS51354">
    <property type="entry name" value="GLUTAREDOXIN_2"/>
    <property type="match status" value="1"/>
</dbReference>
<dbReference type="OMA" id="RETHIHC"/>
<reference evidence="3" key="1">
    <citation type="submission" date="2009-08" db="EMBL/GenBank/DDBJ databases">
        <title>Annotation of Salpingoeca rosetta.</title>
        <authorList>
            <consortium name="The Broad Institute Genome Sequencing Platform"/>
            <person name="Russ C."/>
            <person name="Cuomo C."/>
            <person name="Burger G."/>
            <person name="Gray M.W."/>
            <person name="Holland P.W.H."/>
            <person name="King N."/>
            <person name="Lang F.B.F."/>
            <person name="Roger A.J."/>
            <person name="Ruiz-Trillo I."/>
            <person name="Young S.K."/>
            <person name="Zeng Q."/>
            <person name="Gargeya S."/>
            <person name="Alvarado L."/>
            <person name="Berlin A."/>
            <person name="Chapman S.B."/>
            <person name="Chen Z."/>
            <person name="Freedman E."/>
            <person name="Gellesch M."/>
            <person name="Goldberg J."/>
            <person name="Griggs A."/>
            <person name="Gujja S."/>
            <person name="Heilman E."/>
            <person name="Heiman D."/>
            <person name="Howarth C."/>
            <person name="Mehta T."/>
            <person name="Neiman D."/>
            <person name="Pearson M."/>
            <person name="Roberts A."/>
            <person name="Saif S."/>
            <person name="Shea T."/>
            <person name="Shenoy N."/>
            <person name="Sisk P."/>
            <person name="Stolte C."/>
            <person name="Sykes S."/>
            <person name="White J."/>
            <person name="Yandava C."/>
            <person name="Haas B."/>
            <person name="Nusbaum C."/>
            <person name="Birren B."/>
        </authorList>
    </citation>
    <scope>NUCLEOTIDE SEQUENCE [LARGE SCALE GENOMIC DNA]</scope>
    <source>
        <strain evidence="3">ATCC 50818</strain>
    </source>
</reference>
<dbReference type="Pfam" id="PF23733">
    <property type="entry name" value="GRXCR1-2_C"/>
    <property type="match status" value="1"/>
</dbReference>
<feature type="compositionally biased region" description="Low complexity" evidence="1">
    <location>
        <begin position="378"/>
        <end position="396"/>
    </location>
</feature>
<dbReference type="InterPro" id="IPR002109">
    <property type="entry name" value="Glutaredoxin"/>
</dbReference>
<dbReference type="eggNOG" id="KOG2824">
    <property type="taxonomic scope" value="Eukaryota"/>
</dbReference>
<dbReference type="AlphaFoldDB" id="F2U107"/>
<feature type="compositionally biased region" description="Acidic residues" evidence="1">
    <location>
        <begin position="236"/>
        <end position="253"/>
    </location>
</feature>
<name>F2U107_SALR5</name>